<dbReference type="Proteomes" id="UP000019140">
    <property type="component" value="Unassembled WGS sequence"/>
</dbReference>
<keyword evidence="3" id="KW-1185">Reference proteome</keyword>
<evidence type="ECO:0000313" key="3">
    <source>
        <dbReference type="Proteomes" id="UP000019140"/>
    </source>
</evidence>
<dbReference type="SUPFAM" id="SSF54427">
    <property type="entry name" value="NTF2-like"/>
    <property type="match status" value="1"/>
</dbReference>
<dbReference type="HOGENOM" id="CLU_141608_1_0_7"/>
<dbReference type="AlphaFoldDB" id="W4LW01"/>
<comment type="caution">
    <text evidence="2">The sequence shown here is derived from an EMBL/GenBank/DDBJ whole genome shotgun (WGS) entry which is preliminary data.</text>
</comment>
<dbReference type="Gene3D" id="3.10.450.50">
    <property type="match status" value="1"/>
</dbReference>
<evidence type="ECO:0000259" key="1">
    <source>
        <dbReference type="Pfam" id="PF14534"/>
    </source>
</evidence>
<name>W4LW01_9BACT</name>
<dbReference type="InterPro" id="IPR032710">
    <property type="entry name" value="NTF2-like_dom_sf"/>
</dbReference>
<evidence type="ECO:0000313" key="2">
    <source>
        <dbReference type="EMBL" id="ETX02080.1"/>
    </source>
</evidence>
<reference evidence="2 3" key="1">
    <citation type="journal article" date="2014" name="Nature">
        <title>An environmental bacterial taxon with a large and distinct metabolic repertoire.</title>
        <authorList>
            <person name="Wilson M.C."/>
            <person name="Mori T."/>
            <person name="Ruckert C."/>
            <person name="Uria A.R."/>
            <person name="Helf M.J."/>
            <person name="Takada K."/>
            <person name="Gernert C."/>
            <person name="Steffens U.A."/>
            <person name="Heycke N."/>
            <person name="Schmitt S."/>
            <person name="Rinke C."/>
            <person name="Helfrich E.J."/>
            <person name="Brachmann A.O."/>
            <person name="Gurgui C."/>
            <person name="Wakimoto T."/>
            <person name="Kracht M."/>
            <person name="Crusemann M."/>
            <person name="Hentschel U."/>
            <person name="Abe I."/>
            <person name="Matsunaga S."/>
            <person name="Kalinowski J."/>
            <person name="Takeyama H."/>
            <person name="Piel J."/>
        </authorList>
    </citation>
    <scope>NUCLEOTIDE SEQUENCE [LARGE SCALE GENOMIC DNA]</scope>
    <source>
        <strain evidence="3">TSY2</strain>
    </source>
</reference>
<accession>W4LW01</accession>
<organism evidence="2 3">
    <name type="scientific">Candidatus Entotheonella gemina</name>
    <dbReference type="NCBI Taxonomy" id="1429439"/>
    <lineage>
        <taxon>Bacteria</taxon>
        <taxon>Pseudomonadati</taxon>
        <taxon>Nitrospinota/Tectimicrobiota group</taxon>
        <taxon>Candidatus Tectimicrobiota</taxon>
        <taxon>Candidatus Entotheonellia</taxon>
        <taxon>Candidatus Entotheonellales</taxon>
        <taxon>Candidatus Entotheonellaceae</taxon>
        <taxon>Candidatus Entotheonella</taxon>
    </lineage>
</organism>
<gene>
    <name evidence="2" type="ORF">ETSY2_36200</name>
</gene>
<sequence>MTDNGQKIIELDKQRMEAMAKKDIATLNALLSDDLVYTHSSARLDTKQSLIGAMESGATVYTSVVPSDVVAQDLGRAVVLTGAAHISVTSNGNPINFGVRFTDVYVNNSGQWQMVAWQSTRLPD</sequence>
<protein>
    <recommendedName>
        <fullName evidence="1">DUF4440 domain-containing protein</fullName>
    </recommendedName>
</protein>
<proteinExistence type="predicted"/>
<dbReference type="Pfam" id="PF14534">
    <property type="entry name" value="DUF4440"/>
    <property type="match status" value="1"/>
</dbReference>
<dbReference type="EMBL" id="AZHX01001564">
    <property type="protein sequence ID" value="ETX02080.1"/>
    <property type="molecule type" value="Genomic_DNA"/>
</dbReference>
<feature type="domain" description="DUF4440" evidence="1">
    <location>
        <begin position="8"/>
        <end position="114"/>
    </location>
</feature>
<dbReference type="InterPro" id="IPR027843">
    <property type="entry name" value="DUF4440"/>
</dbReference>